<evidence type="ECO:0000259" key="5">
    <source>
        <dbReference type="Pfam" id="PF03066"/>
    </source>
</evidence>
<feature type="non-terminal residue" evidence="6">
    <location>
        <position position="55"/>
    </location>
</feature>
<dbReference type="Gene3D" id="2.60.120.340">
    <property type="entry name" value="Nucleoplasmin core domain"/>
    <property type="match status" value="1"/>
</dbReference>
<dbReference type="SUPFAM" id="SSF69203">
    <property type="entry name" value="Nucleoplasmin-like core domain"/>
    <property type="match status" value="1"/>
</dbReference>
<comment type="subcellular location">
    <subcellularLocation>
        <location evidence="1">Nucleus</location>
    </subcellularLocation>
</comment>
<dbReference type="Pfam" id="PF03066">
    <property type="entry name" value="Nucleoplasmin"/>
    <property type="match status" value="1"/>
</dbReference>
<reference evidence="6 7" key="1">
    <citation type="submission" date="2019-09" db="EMBL/GenBank/DDBJ databases">
        <title>Bird 10,000 Genomes (B10K) Project - Family phase.</title>
        <authorList>
            <person name="Zhang G."/>
        </authorList>
    </citation>
    <scope>NUCLEOTIDE SEQUENCE [LARGE SCALE GENOMIC DNA]</scope>
    <source>
        <strain evidence="6">B10K-DU-001-06</strain>
        <tissue evidence="6">Muscle</tissue>
    </source>
</reference>
<feature type="region of interest" description="Disordered" evidence="4">
    <location>
        <begin position="34"/>
        <end position="55"/>
    </location>
</feature>
<keyword evidence="3" id="KW-0539">Nucleus</keyword>
<evidence type="ECO:0000256" key="4">
    <source>
        <dbReference type="SAM" id="MobiDB-lite"/>
    </source>
</evidence>
<dbReference type="PANTHER" id="PTHR22747:SF39">
    <property type="entry name" value="NUCLEOPLASMIN CORE DOMAIN-CONTAINING PROTEIN"/>
    <property type="match status" value="1"/>
</dbReference>
<dbReference type="PANTHER" id="PTHR22747">
    <property type="entry name" value="NUCLEOPLASMIN"/>
    <property type="match status" value="1"/>
</dbReference>
<dbReference type="GO" id="GO:0006338">
    <property type="term" value="P:chromatin remodeling"/>
    <property type="evidence" value="ECO:0007669"/>
    <property type="project" value="TreeGrafter"/>
</dbReference>
<dbReference type="EMBL" id="VWZD01000145">
    <property type="protein sequence ID" value="NXF98808.1"/>
    <property type="molecule type" value="Genomic_DNA"/>
</dbReference>
<dbReference type="GO" id="GO:0005654">
    <property type="term" value="C:nucleoplasm"/>
    <property type="evidence" value="ECO:0007669"/>
    <property type="project" value="TreeGrafter"/>
</dbReference>
<dbReference type="InterPro" id="IPR036824">
    <property type="entry name" value="Nucleoplasmin_core_dom_sf"/>
</dbReference>
<evidence type="ECO:0000256" key="2">
    <source>
        <dbReference type="ARBA" id="ARBA00010744"/>
    </source>
</evidence>
<sequence length="55" mass="6038">QISLRGLELLPPVTFVLQCGAGPVYLSGQHVILEDDAESEAEEEEFSEEDMGDED</sequence>
<evidence type="ECO:0000256" key="3">
    <source>
        <dbReference type="ARBA" id="ARBA00023242"/>
    </source>
</evidence>
<accession>A0A7K8Y7F7</accession>
<feature type="domain" description="Nucleoplasmin core" evidence="5">
    <location>
        <begin position="1"/>
        <end position="32"/>
    </location>
</feature>
<comment type="similarity">
    <text evidence="2">Belongs to the nucleoplasmin family.</text>
</comment>
<gene>
    <name evidence="6" type="primary">Nupl</name>
    <name evidence="6" type="ORF">SAKLUC_R02159</name>
</gene>
<feature type="non-terminal residue" evidence="6">
    <location>
        <position position="1"/>
    </location>
</feature>
<dbReference type="GO" id="GO:0005730">
    <property type="term" value="C:nucleolus"/>
    <property type="evidence" value="ECO:0007669"/>
    <property type="project" value="TreeGrafter"/>
</dbReference>
<dbReference type="AlphaFoldDB" id="A0A7K8Y7F7"/>
<evidence type="ECO:0000256" key="1">
    <source>
        <dbReference type="ARBA" id="ARBA00004123"/>
    </source>
</evidence>
<protein>
    <submittedName>
        <fullName evidence="6">NUPL protein</fullName>
    </submittedName>
</protein>
<proteinExistence type="inferred from homology"/>
<keyword evidence="7" id="KW-1185">Reference proteome</keyword>
<dbReference type="GO" id="GO:0003723">
    <property type="term" value="F:RNA binding"/>
    <property type="evidence" value="ECO:0007669"/>
    <property type="project" value="TreeGrafter"/>
</dbReference>
<dbReference type="GO" id="GO:0042393">
    <property type="term" value="F:histone binding"/>
    <property type="evidence" value="ECO:0007669"/>
    <property type="project" value="TreeGrafter"/>
</dbReference>
<comment type="caution">
    <text evidence="6">The sequence shown here is derived from an EMBL/GenBank/DDBJ whole genome shotgun (WGS) entry which is preliminary data.</text>
</comment>
<name>A0A7K8Y7F7_9PASS</name>
<evidence type="ECO:0000313" key="7">
    <source>
        <dbReference type="Proteomes" id="UP000558958"/>
    </source>
</evidence>
<evidence type="ECO:0000313" key="6">
    <source>
        <dbReference type="EMBL" id="NXF98808.1"/>
    </source>
</evidence>
<dbReference type="InterPro" id="IPR004301">
    <property type="entry name" value="Nucleoplasmin"/>
</dbReference>
<dbReference type="GO" id="GO:0003682">
    <property type="term" value="F:chromatin binding"/>
    <property type="evidence" value="ECO:0007669"/>
    <property type="project" value="TreeGrafter"/>
</dbReference>
<dbReference type="InterPro" id="IPR024057">
    <property type="entry name" value="Nucleoplasmin_core_dom"/>
</dbReference>
<organism evidence="6 7">
    <name type="scientific">Sakesphorus luctuosus</name>
    <dbReference type="NCBI Taxonomy" id="419690"/>
    <lineage>
        <taxon>Eukaryota</taxon>
        <taxon>Metazoa</taxon>
        <taxon>Chordata</taxon>
        <taxon>Craniata</taxon>
        <taxon>Vertebrata</taxon>
        <taxon>Euteleostomi</taxon>
        <taxon>Archelosauria</taxon>
        <taxon>Archosauria</taxon>
        <taxon>Dinosauria</taxon>
        <taxon>Saurischia</taxon>
        <taxon>Theropoda</taxon>
        <taxon>Coelurosauria</taxon>
        <taxon>Aves</taxon>
        <taxon>Neognathae</taxon>
        <taxon>Neoaves</taxon>
        <taxon>Telluraves</taxon>
        <taxon>Australaves</taxon>
        <taxon>Passeriformes</taxon>
        <taxon>Thamnophilidae</taxon>
        <taxon>Sakesphorus</taxon>
    </lineage>
</organism>
<dbReference type="GO" id="GO:0005737">
    <property type="term" value="C:cytoplasm"/>
    <property type="evidence" value="ECO:0007669"/>
    <property type="project" value="TreeGrafter"/>
</dbReference>
<dbReference type="Proteomes" id="UP000558958">
    <property type="component" value="Unassembled WGS sequence"/>
</dbReference>